<reference evidence="5" key="1">
    <citation type="submission" date="2015-06" db="EMBL/GenBank/DDBJ databases">
        <title>Expansion of signal transduction pathways in fungi by whole-genome duplication.</title>
        <authorList>
            <consortium name="DOE Joint Genome Institute"/>
            <person name="Corrochano L.M."/>
            <person name="Kuo A."/>
            <person name="Marcet-Houben M."/>
            <person name="Polaino S."/>
            <person name="Salamov A."/>
            <person name="Villalobos J.M."/>
            <person name="Alvarez M.I."/>
            <person name="Avalos J."/>
            <person name="Benito E.P."/>
            <person name="Benoit I."/>
            <person name="Burger G."/>
            <person name="Camino L.P."/>
            <person name="Canovas D."/>
            <person name="Cerda-Olmedo E."/>
            <person name="Cheng J.-F."/>
            <person name="Dominguez A."/>
            <person name="Elias M."/>
            <person name="Eslava A.P."/>
            <person name="Glaser F."/>
            <person name="Grimwood J."/>
            <person name="Gutierrez G."/>
            <person name="Heitman J."/>
            <person name="Henrissat B."/>
            <person name="Iturriaga E.A."/>
            <person name="Lang B.F."/>
            <person name="Lavin J.L."/>
            <person name="Lee S."/>
            <person name="Li W."/>
            <person name="Lindquist E."/>
            <person name="Lopez-Garcia S."/>
            <person name="Luque E.M."/>
            <person name="Marcos A.T."/>
            <person name="Martin J."/>
            <person name="McCluskey K."/>
            <person name="Medina H.R."/>
            <person name="Miralles-Duran A."/>
            <person name="Miyazaki A."/>
            <person name="Munoz-Torres E."/>
            <person name="Oguiza J.A."/>
            <person name="Ohm R."/>
            <person name="Olmedo M."/>
            <person name="Orejas M."/>
            <person name="Ortiz-Castellanos L."/>
            <person name="Pisabarro A.G."/>
            <person name="Rodriguez-Romero J."/>
            <person name="Ruiz-Herrera J."/>
            <person name="Ruiz-Vazquez R."/>
            <person name="Sanz C."/>
            <person name="Schackwitz W."/>
            <person name="Schmutz J."/>
            <person name="Shahriari M."/>
            <person name="Shelest E."/>
            <person name="Silva-Franco F."/>
            <person name="Soanes D."/>
            <person name="Syed K."/>
            <person name="Tagua V.G."/>
            <person name="Talbot N.J."/>
            <person name="Thon M."/>
            <person name="De vries R.P."/>
            <person name="Wiebenga A."/>
            <person name="Yadav J.S."/>
            <person name="Braun E.L."/>
            <person name="Baker S."/>
            <person name="Garre V."/>
            <person name="Horwitz B."/>
            <person name="Torres-Martinez S."/>
            <person name="Idnurm A."/>
            <person name="Herrera-Estrella A."/>
            <person name="Gabaldon T."/>
            <person name="Grigoriev I.V."/>
        </authorList>
    </citation>
    <scope>NUCLEOTIDE SEQUENCE [LARGE SCALE GENOMIC DNA]</scope>
    <source>
        <strain evidence="5">NRRL 1555(-)</strain>
    </source>
</reference>
<proteinExistence type="predicted"/>
<feature type="compositionally biased region" description="Low complexity" evidence="3">
    <location>
        <begin position="279"/>
        <end position="301"/>
    </location>
</feature>
<evidence type="ECO:0000256" key="2">
    <source>
        <dbReference type="ARBA" id="ARBA00022801"/>
    </source>
</evidence>
<dbReference type="RefSeq" id="XP_018287587.1">
    <property type="nucleotide sequence ID" value="XM_018436749.1"/>
</dbReference>
<dbReference type="AlphaFoldDB" id="A0A167L407"/>
<keyword evidence="5" id="KW-1185">Reference proteome</keyword>
<dbReference type="PANTHER" id="PTHR12629:SF0">
    <property type="entry name" value="DIPHOSPHOINOSITOL-POLYPHOSPHATE DIPHOSPHATASE"/>
    <property type="match status" value="1"/>
</dbReference>
<dbReference type="GeneID" id="28997655"/>
<evidence type="ECO:0000256" key="1">
    <source>
        <dbReference type="ARBA" id="ARBA00022723"/>
    </source>
</evidence>
<feature type="region of interest" description="Disordered" evidence="3">
    <location>
        <begin position="210"/>
        <end position="362"/>
    </location>
</feature>
<protein>
    <recommendedName>
        <fullName evidence="6">Nudix hydrolase domain-containing protein</fullName>
    </recommendedName>
</protein>
<dbReference type="InParanoid" id="A0A167L407"/>
<dbReference type="STRING" id="763407.A0A167L407"/>
<feature type="compositionally biased region" description="Basic and acidic residues" evidence="3">
    <location>
        <begin position="345"/>
        <end position="356"/>
    </location>
</feature>
<dbReference type="GO" id="GO:0005634">
    <property type="term" value="C:nucleus"/>
    <property type="evidence" value="ECO:0007669"/>
    <property type="project" value="TreeGrafter"/>
</dbReference>
<dbReference type="GO" id="GO:0005737">
    <property type="term" value="C:cytoplasm"/>
    <property type="evidence" value="ECO:0007669"/>
    <property type="project" value="TreeGrafter"/>
</dbReference>
<dbReference type="SUPFAM" id="SSF55811">
    <property type="entry name" value="Nudix"/>
    <property type="match status" value="1"/>
</dbReference>
<dbReference type="Proteomes" id="UP000077315">
    <property type="component" value="Unassembled WGS sequence"/>
</dbReference>
<feature type="compositionally biased region" description="Polar residues" evidence="3">
    <location>
        <begin position="302"/>
        <end position="324"/>
    </location>
</feature>
<dbReference type="PANTHER" id="PTHR12629">
    <property type="entry name" value="DIPHOSPHOINOSITOL POLYPHOSPHATE PHOSPHOHYDROLASE"/>
    <property type="match status" value="1"/>
</dbReference>
<evidence type="ECO:0008006" key="6">
    <source>
        <dbReference type="Google" id="ProtNLM"/>
    </source>
</evidence>
<dbReference type="GO" id="GO:0016787">
    <property type="term" value="F:hydrolase activity"/>
    <property type="evidence" value="ECO:0007669"/>
    <property type="project" value="UniProtKB-KW"/>
</dbReference>
<dbReference type="OrthoDB" id="2011998at2759"/>
<organism evidence="4 5">
    <name type="scientific">Phycomyces blakesleeanus (strain ATCC 8743b / DSM 1359 / FGSC 10004 / NBRC 33097 / NRRL 1555)</name>
    <dbReference type="NCBI Taxonomy" id="763407"/>
    <lineage>
        <taxon>Eukaryota</taxon>
        <taxon>Fungi</taxon>
        <taxon>Fungi incertae sedis</taxon>
        <taxon>Mucoromycota</taxon>
        <taxon>Mucoromycotina</taxon>
        <taxon>Mucoromycetes</taxon>
        <taxon>Mucorales</taxon>
        <taxon>Phycomycetaceae</taxon>
        <taxon>Phycomyces</taxon>
    </lineage>
</organism>
<evidence type="ECO:0000313" key="5">
    <source>
        <dbReference type="Proteomes" id="UP000077315"/>
    </source>
</evidence>
<dbReference type="InterPro" id="IPR015797">
    <property type="entry name" value="NUDIX_hydrolase-like_dom_sf"/>
</dbReference>
<feature type="compositionally biased region" description="Polar residues" evidence="3">
    <location>
        <begin position="240"/>
        <end position="249"/>
    </location>
</feature>
<evidence type="ECO:0000256" key="3">
    <source>
        <dbReference type="SAM" id="MobiDB-lite"/>
    </source>
</evidence>
<sequence length="362" mass="40965">MSNSLHQPNTDNIDNSKVLEQDIAANEDNITFQESANIRNLVGCIIIDPKTKYFMLISTNKQKKPWVIPKSRWYDGDDIKDIVKTTTWEEAGVLGTVRRRVGKFIERKNTTVQAYHLMYEIESNEVFDIYPQSKGRVRRWFNYQEAVMIVKDKHIRDALRMSSVSPPILAFQTSKKLEIQKEEAVKKKRDNKRKKMREKLGYSVSEEISVPGSSGIKINEDASTSKSGLKNSTDSEENYIGTSSRNECSLNDVHTVPLDGLPSTSKTQNTTGISESGFSAEAQPISAQSSISKKSQQSEKSNTFTEGQLSQSTGKTSQEDTTSINRRRSWAKFIPMYNSKNKKRAQPEDLATKMEDLNLANQ</sequence>
<name>A0A167L407_PHYB8</name>
<feature type="compositionally biased region" description="Polar residues" evidence="3">
    <location>
        <begin position="262"/>
        <end position="277"/>
    </location>
</feature>
<dbReference type="VEuPathDB" id="FungiDB:PHYBLDRAFT_172185"/>
<dbReference type="EMBL" id="KV440991">
    <property type="protein sequence ID" value="OAD69547.1"/>
    <property type="molecule type" value="Genomic_DNA"/>
</dbReference>
<keyword evidence="1" id="KW-0479">Metal-binding</keyword>
<accession>A0A167L407</accession>
<keyword evidence="2" id="KW-0378">Hydrolase</keyword>
<gene>
    <name evidence="4" type="ORF">PHYBLDRAFT_172185</name>
</gene>
<feature type="compositionally biased region" description="Polar residues" evidence="3">
    <location>
        <begin position="221"/>
        <end position="232"/>
    </location>
</feature>
<dbReference type="Gene3D" id="3.90.79.10">
    <property type="entry name" value="Nucleoside Triphosphate Pyrophosphohydrolase"/>
    <property type="match status" value="1"/>
</dbReference>
<evidence type="ECO:0000313" key="4">
    <source>
        <dbReference type="EMBL" id="OAD69547.1"/>
    </source>
</evidence>
<dbReference type="GO" id="GO:0046872">
    <property type="term" value="F:metal ion binding"/>
    <property type="evidence" value="ECO:0007669"/>
    <property type="project" value="UniProtKB-KW"/>
</dbReference>